<evidence type="ECO:0000256" key="2">
    <source>
        <dbReference type="SAM" id="SignalP"/>
    </source>
</evidence>
<evidence type="ECO:0000313" key="3">
    <source>
        <dbReference type="EMBL" id="EAN89089.1"/>
    </source>
</evidence>
<accession>Q4D997</accession>
<dbReference type="SMR" id="Q4D997"/>
<organism evidence="3 4">
    <name type="scientific">Trypanosoma cruzi (strain CL Brener)</name>
    <dbReference type="NCBI Taxonomy" id="353153"/>
    <lineage>
        <taxon>Eukaryota</taxon>
        <taxon>Discoba</taxon>
        <taxon>Euglenozoa</taxon>
        <taxon>Kinetoplastea</taxon>
        <taxon>Metakinetoplastina</taxon>
        <taxon>Trypanosomatida</taxon>
        <taxon>Trypanosomatidae</taxon>
        <taxon>Trypanosoma</taxon>
        <taxon>Schizotrypanum</taxon>
    </lineage>
</organism>
<gene>
    <name evidence="3" type="ORF">Tc00.1047053510823.10</name>
</gene>
<evidence type="ECO:0000256" key="1">
    <source>
        <dbReference type="SAM" id="MobiDB-lite"/>
    </source>
</evidence>
<feature type="compositionally biased region" description="Low complexity" evidence="1">
    <location>
        <begin position="649"/>
        <end position="659"/>
    </location>
</feature>
<reference evidence="3 4" key="1">
    <citation type="journal article" date="2005" name="Science">
        <title>The genome sequence of Trypanosoma cruzi, etiologic agent of Chagas disease.</title>
        <authorList>
            <person name="El-Sayed N.M."/>
            <person name="Myler P.J."/>
            <person name="Bartholomeu D.C."/>
            <person name="Nilsson D."/>
            <person name="Aggarwal G."/>
            <person name="Tran A.N."/>
            <person name="Ghedin E."/>
            <person name="Worthey E.A."/>
            <person name="Delcher A.L."/>
            <person name="Blandin G."/>
            <person name="Westenberger S.J."/>
            <person name="Caler E."/>
            <person name="Cerqueira G.C."/>
            <person name="Branche C."/>
            <person name="Haas B."/>
            <person name="Anupama A."/>
            <person name="Arner E."/>
            <person name="Aslund L."/>
            <person name="Attipoe P."/>
            <person name="Bontempi E."/>
            <person name="Bringaud F."/>
            <person name="Burton P."/>
            <person name="Cadag E."/>
            <person name="Campbell D.A."/>
            <person name="Carrington M."/>
            <person name="Crabtree J."/>
            <person name="Darban H."/>
            <person name="da Silveira J.F."/>
            <person name="de Jong P."/>
            <person name="Edwards K."/>
            <person name="Englund P.T."/>
            <person name="Fazelina G."/>
            <person name="Feldblyum T."/>
            <person name="Ferella M."/>
            <person name="Frasch A.C."/>
            <person name="Gull K."/>
            <person name="Horn D."/>
            <person name="Hou L."/>
            <person name="Huang Y."/>
            <person name="Kindlund E."/>
            <person name="Klingbeil M."/>
            <person name="Kluge S."/>
            <person name="Koo H."/>
            <person name="Lacerda D."/>
            <person name="Levin M.J."/>
            <person name="Lorenzi H."/>
            <person name="Louie T."/>
            <person name="Machado C.R."/>
            <person name="McCulloch R."/>
            <person name="McKenna A."/>
            <person name="Mizuno Y."/>
            <person name="Mottram J.C."/>
            <person name="Nelson S."/>
            <person name="Ochaya S."/>
            <person name="Osoegawa K."/>
            <person name="Pai G."/>
            <person name="Parsons M."/>
            <person name="Pentony M."/>
            <person name="Pettersson U."/>
            <person name="Pop M."/>
            <person name="Ramirez J.L."/>
            <person name="Rinta J."/>
            <person name="Robertson L."/>
            <person name="Salzberg S.L."/>
            <person name="Sanchez D.O."/>
            <person name="Seyler A."/>
            <person name="Sharma R."/>
            <person name="Shetty J."/>
            <person name="Simpson A.J."/>
            <person name="Sisk E."/>
            <person name="Tammi M.T."/>
            <person name="Tarleton R."/>
            <person name="Teixeira S."/>
            <person name="Van Aken S."/>
            <person name="Vogt C."/>
            <person name="Ward P.N."/>
            <person name="Wickstead B."/>
            <person name="Wortman J."/>
            <person name="White O."/>
            <person name="Fraser C.M."/>
            <person name="Stuart K.D."/>
            <person name="Andersson B."/>
        </authorList>
    </citation>
    <scope>NUCLEOTIDE SEQUENCE [LARGE SCALE GENOMIC DNA]</scope>
    <source>
        <strain evidence="3 4">CL Brener</strain>
    </source>
</reference>
<dbReference type="EMBL" id="AAHK01000786">
    <property type="protein sequence ID" value="EAN89089.1"/>
    <property type="molecule type" value="Genomic_DNA"/>
</dbReference>
<dbReference type="AlphaFoldDB" id="Q4D997"/>
<name>Q4D997_TRYCC</name>
<feature type="signal peptide" evidence="2">
    <location>
        <begin position="1"/>
        <end position="22"/>
    </location>
</feature>
<dbReference type="STRING" id="353153.Q4D997"/>
<dbReference type="OMA" id="TWFQRKP"/>
<keyword evidence="2" id="KW-0732">Signal</keyword>
<feature type="compositionally biased region" description="Low complexity" evidence="1">
    <location>
        <begin position="97"/>
        <end position="106"/>
    </location>
</feature>
<feature type="region of interest" description="Disordered" evidence="1">
    <location>
        <begin position="185"/>
        <end position="224"/>
    </location>
</feature>
<feature type="region of interest" description="Disordered" evidence="1">
    <location>
        <begin position="86"/>
        <end position="106"/>
    </location>
</feature>
<feature type="compositionally biased region" description="Low complexity" evidence="1">
    <location>
        <begin position="201"/>
        <end position="217"/>
    </location>
</feature>
<dbReference type="Proteomes" id="UP000002296">
    <property type="component" value="Unassembled WGS sequence"/>
</dbReference>
<sequence length="669" mass="74631">MEPLIPLNFLLFSLFFFFHCFSDLFKGGRGSQQQEGKGGKENCMMKRQLPLFLQPRRPSSARIQLLTYPMAFAQPQATVPLLRAGTDATDGEKSAPSSSTTSKRVTTSLHVRLRDVTKEFHCPQSDGKAIVNPRRWVRDPDELCVASLRRSKNINRINTYVATYKFDDPQWAPLLLPRVRLRPRKHPVRDSTNEMSEAAASSTPPNVPPTSSGSSSSLLDDKNDGGSRVVIDHNKLLTLECMSRHVNFSLRHIVQKGHAVYLLHHAQHSILRPKGIIEQSFVTCSFGIRGERLRTEIVHFGPLDAMDVLEIEEGPPGHTRCIFNFQKLDIPRGVIAVSQVEGYGTWFQRKPMLWQRSRRIGALQSQLGAFTYDLLAPHEVGKERECEVSLLAPHMRFFGNGTGGSEAVGIIASSQVAQQDRLYLGEFEAPAMTALDAVQQLAHASALRCRLVRPLRSNMDGCDDRSGESEGKDDDDVLEKLVPLSWATRTPPPYVPLEADLPFKLQMSKPAVFGSEAQPEQQHGVYPTGATVGSPFVRGAPIMLFEYNLHQGVDHYVFDNAPSARPMKWWSQKSNLPYSGYMFFARSGLIDRLSPSEEIPSPVEQTSRRKPLHKIVPPTKRVQRRVSQYKKRLWEEAERGKATREESTGVAGAAVARNGGPSGTGEGNH</sequence>
<dbReference type="eggNOG" id="ENOG502QR0W">
    <property type="taxonomic scope" value="Eukaryota"/>
</dbReference>
<comment type="caution">
    <text evidence="3">The sequence shown here is derived from an EMBL/GenBank/DDBJ whole genome shotgun (WGS) entry which is preliminary data.</text>
</comment>
<keyword evidence="4" id="KW-1185">Reference proteome</keyword>
<dbReference type="KEGG" id="tcr:510823.10"/>
<feature type="compositionally biased region" description="Basic and acidic residues" evidence="1">
    <location>
        <begin position="634"/>
        <end position="647"/>
    </location>
</feature>
<feature type="region of interest" description="Disordered" evidence="1">
    <location>
        <begin position="594"/>
        <end position="616"/>
    </location>
</feature>
<protein>
    <submittedName>
        <fullName evidence="3">Uncharacterized protein</fullName>
    </submittedName>
</protein>
<evidence type="ECO:0000313" key="4">
    <source>
        <dbReference type="Proteomes" id="UP000002296"/>
    </source>
</evidence>
<dbReference type="GeneID" id="3541827"/>
<proteinExistence type="predicted"/>
<dbReference type="InParanoid" id="Q4D997"/>
<dbReference type="RefSeq" id="XP_810940.1">
    <property type="nucleotide sequence ID" value="XM_805847.1"/>
</dbReference>
<feature type="chain" id="PRO_5004236816" evidence="2">
    <location>
        <begin position="23"/>
        <end position="669"/>
    </location>
</feature>
<feature type="compositionally biased region" description="Gly residues" evidence="1">
    <location>
        <begin position="660"/>
        <end position="669"/>
    </location>
</feature>
<dbReference type="PaxDb" id="353153-Q4D997"/>
<feature type="region of interest" description="Disordered" evidence="1">
    <location>
        <begin position="634"/>
        <end position="669"/>
    </location>
</feature>